<sequence>MNLQELALPPLLHKHLAFF</sequence>
<reference evidence="1" key="1">
    <citation type="submission" date="2014-11" db="EMBL/GenBank/DDBJ databases">
        <authorList>
            <person name="Amaro Gonzalez C."/>
        </authorList>
    </citation>
    <scope>NUCLEOTIDE SEQUENCE</scope>
</reference>
<protein>
    <submittedName>
        <fullName evidence="1">Uncharacterized protein</fullName>
    </submittedName>
</protein>
<organism evidence="1">
    <name type="scientific">Anguilla anguilla</name>
    <name type="common">European freshwater eel</name>
    <name type="synonym">Muraena anguilla</name>
    <dbReference type="NCBI Taxonomy" id="7936"/>
    <lineage>
        <taxon>Eukaryota</taxon>
        <taxon>Metazoa</taxon>
        <taxon>Chordata</taxon>
        <taxon>Craniata</taxon>
        <taxon>Vertebrata</taxon>
        <taxon>Euteleostomi</taxon>
        <taxon>Actinopterygii</taxon>
        <taxon>Neopterygii</taxon>
        <taxon>Teleostei</taxon>
        <taxon>Anguilliformes</taxon>
        <taxon>Anguillidae</taxon>
        <taxon>Anguilla</taxon>
    </lineage>
</organism>
<dbReference type="AlphaFoldDB" id="A0A0E9Q3E9"/>
<accession>A0A0E9Q3E9</accession>
<dbReference type="EMBL" id="GBXM01097166">
    <property type="protein sequence ID" value="JAH11411.1"/>
    <property type="molecule type" value="Transcribed_RNA"/>
</dbReference>
<name>A0A0E9Q3E9_ANGAN</name>
<evidence type="ECO:0000313" key="1">
    <source>
        <dbReference type="EMBL" id="JAH11411.1"/>
    </source>
</evidence>
<proteinExistence type="predicted"/>
<reference evidence="1" key="2">
    <citation type="journal article" date="2015" name="Fish Shellfish Immunol.">
        <title>Early steps in the European eel (Anguilla anguilla)-Vibrio vulnificus interaction in the gills: Role of the RtxA13 toxin.</title>
        <authorList>
            <person name="Callol A."/>
            <person name="Pajuelo D."/>
            <person name="Ebbesson L."/>
            <person name="Teles M."/>
            <person name="MacKenzie S."/>
            <person name="Amaro C."/>
        </authorList>
    </citation>
    <scope>NUCLEOTIDE SEQUENCE</scope>
</reference>